<dbReference type="EMBL" id="JAAITT010000012">
    <property type="protein sequence ID" value="NSJ49125.1"/>
    <property type="molecule type" value="Genomic_DNA"/>
</dbReference>
<evidence type="ECO:0000313" key="4">
    <source>
        <dbReference type="Proteomes" id="UP000669239"/>
    </source>
</evidence>
<dbReference type="Proteomes" id="UP001299608">
    <property type="component" value="Unassembled WGS sequence"/>
</dbReference>
<evidence type="ECO:0000313" key="5">
    <source>
        <dbReference type="Proteomes" id="UP001299608"/>
    </source>
</evidence>
<dbReference type="InterPro" id="IPR025643">
    <property type="entry name" value="R2K_3"/>
</dbReference>
<reference evidence="3 4" key="1">
    <citation type="journal article" date="2020" name="Cell Host Microbe">
        <title>Functional and Genomic Variation between Human-Derived Isolates of Lachnospiraceae Reveals Inter- and Intra-Species Diversity.</title>
        <authorList>
            <person name="Sorbara M.T."/>
            <person name="Littmann E.R."/>
            <person name="Fontana E."/>
            <person name="Moody T.U."/>
            <person name="Kohout C.E."/>
            <person name="Gjonbalaj M."/>
            <person name="Eaton V."/>
            <person name="Seok R."/>
            <person name="Leiner I.M."/>
            <person name="Pamer E.G."/>
        </authorList>
    </citation>
    <scope>NUCLEOTIDE SEQUENCE [LARGE SCALE GENOMIC DNA]</scope>
    <source>
        <strain evidence="3 4">MSK.1.17</strain>
    </source>
</reference>
<dbReference type="Pfam" id="PF14243">
    <property type="entry name" value="R2K_3"/>
    <property type="match status" value="1"/>
</dbReference>
<reference evidence="3" key="2">
    <citation type="submission" date="2020-02" db="EMBL/GenBank/DDBJ databases">
        <authorList>
            <person name="Littmann E."/>
            <person name="Sorbara M."/>
        </authorList>
    </citation>
    <scope>NUCLEOTIDE SEQUENCE</scope>
    <source>
        <strain evidence="3">MSK.1.17</strain>
    </source>
</reference>
<dbReference type="Proteomes" id="UP000669239">
    <property type="component" value="Unassembled WGS sequence"/>
</dbReference>
<dbReference type="AlphaFoldDB" id="A0AAW5BLY3"/>
<proteinExistence type="predicted"/>
<organism evidence="2 5">
    <name type="scientific">Enterocloster aldenensis</name>
    <dbReference type="NCBI Taxonomy" id="358742"/>
    <lineage>
        <taxon>Bacteria</taxon>
        <taxon>Bacillati</taxon>
        <taxon>Bacillota</taxon>
        <taxon>Clostridia</taxon>
        <taxon>Lachnospirales</taxon>
        <taxon>Lachnospiraceae</taxon>
        <taxon>Enterocloster</taxon>
    </lineage>
</organism>
<comment type="caution">
    <text evidence="2">The sequence shown here is derived from an EMBL/GenBank/DDBJ whole genome shotgun (WGS) entry which is preliminary data.</text>
</comment>
<dbReference type="EMBL" id="JAKNGE010000007">
    <property type="protein sequence ID" value="MCG4745250.1"/>
    <property type="molecule type" value="Genomic_DNA"/>
</dbReference>
<reference evidence="2" key="3">
    <citation type="submission" date="2022-01" db="EMBL/GenBank/DDBJ databases">
        <title>Collection of gut derived symbiotic bacterial strains cultured from healthy donors.</title>
        <authorList>
            <person name="Lin H."/>
            <person name="Kohout C."/>
            <person name="Waligurski E."/>
            <person name="Pamer E.G."/>
        </authorList>
    </citation>
    <scope>NUCLEOTIDE SEQUENCE</scope>
    <source>
        <strain evidence="2">DFI.6.55</strain>
    </source>
</reference>
<evidence type="ECO:0000313" key="2">
    <source>
        <dbReference type="EMBL" id="MCG4745250.1"/>
    </source>
</evidence>
<gene>
    <name evidence="3" type="ORF">G5B36_10485</name>
    <name evidence="2" type="ORF">L0N08_07495</name>
</gene>
<feature type="domain" description="ATP-grasp" evidence="1">
    <location>
        <begin position="134"/>
        <end position="276"/>
    </location>
</feature>
<name>A0AAW5BLY3_9FIRM</name>
<sequence length="283" mass="32963">MKTLILYPADYFNIRKPDPDYEYEYREAVRFPDLMAGFYNYDGFMAKDRLKFYPGDLEPGPCIYRGWMLKPDQYGCLYDALLEQGIRLINSPEEYRLCHEFPNVYPHIKGSTPRMTVFKQDEPVDWQEIRRQYGRFLIKDYVKSVKGSDFPVYFDAGYTDRQLDGYLERFKELRGNLFDGGIVIKEYADLAKVQGRTNEYRAFILNGHVLSVTANSNQDASRPRVPMSLVRQFTGLDSHFYTVDFAELEDGSWTIIETGDGQVSGLSPNQFVFQFYEGIVNRG</sequence>
<keyword evidence="4" id="KW-1185">Reference proteome</keyword>
<evidence type="ECO:0000259" key="1">
    <source>
        <dbReference type="Pfam" id="PF14243"/>
    </source>
</evidence>
<protein>
    <submittedName>
        <fullName evidence="2">ATP-grasp domain-containing protein</fullName>
    </submittedName>
</protein>
<dbReference type="RefSeq" id="WP_165641490.1">
    <property type="nucleotide sequence ID" value="NZ_JAAITT010000012.1"/>
</dbReference>
<accession>A0AAW5BLY3</accession>
<evidence type="ECO:0000313" key="3">
    <source>
        <dbReference type="EMBL" id="NSJ49125.1"/>
    </source>
</evidence>